<dbReference type="OrthoDB" id="6499973at2759"/>
<proteinExistence type="predicted"/>
<dbReference type="EMBL" id="JAAOAS010000134">
    <property type="protein sequence ID" value="KAF5591117.1"/>
    <property type="molecule type" value="Genomic_DNA"/>
</dbReference>
<sequence>MADIIKNMIREVWQIRRGTKLEPGGRQNPDNFHHYRKWGFTIYRIYYSKESDKHWHALLYSLRHQTKLAFGAFKEEEEIDEDDMRRVQGLFSLDVREEPLLLDGLDDRGLREFCNAEKLKESEIRESGYRASTRPHQSRAMADYLFKFVLLADETVLTDIEKGEFVVKAISLSWDGRSGWGWMRIPTGYLLELWIFLMWNKHRTESCLRCHGPEEGLANSIWPGDMALLDTGRCSEIRDWPYYSGQKDDMW</sequence>
<gene>
    <name evidence="1" type="ORF">FPCIR_6192</name>
</gene>
<evidence type="ECO:0000313" key="1">
    <source>
        <dbReference type="EMBL" id="KAF5591117.1"/>
    </source>
</evidence>
<reference evidence="1 2" key="1">
    <citation type="submission" date="2020-05" db="EMBL/GenBank/DDBJ databases">
        <title>Identification and distribution of gene clusters putatively required for synthesis of sphingolipid metabolism inhibitors in phylogenetically diverse species of the filamentous fungus Fusarium.</title>
        <authorList>
            <person name="Kim H.-S."/>
            <person name="Busman M."/>
            <person name="Brown D.W."/>
            <person name="Divon H."/>
            <person name="Uhlig S."/>
            <person name="Proctor R.H."/>
        </authorList>
    </citation>
    <scope>NUCLEOTIDE SEQUENCE [LARGE SCALE GENOMIC DNA]</scope>
    <source>
        <strain evidence="1 2">NRRL 36939</strain>
    </source>
</reference>
<accession>A0A8H5P6T0</accession>
<organism evidence="1 2">
    <name type="scientific">Fusarium pseudocircinatum</name>
    <dbReference type="NCBI Taxonomy" id="56676"/>
    <lineage>
        <taxon>Eukaryota</taxon>
        <taxon>Fungi</taxon>
        <taxon>Dikarya</taxon>
        <taxon>Ascomycota</taxon>
        <taxon>Pezizomycotina</taxon>
        <taxon>Sordariomycetes</taxon>
        <taxon>Hypocreomycetidae</taxon>
        <taxon>Hypocreales</taxon>
        <taxon>Nectriaceae</taxon>
        <taxon>Fusarium</taxon>
        <taxon>Fusarium fujikuroi species complex</taxon>
    </lineage>
</organism>
<evidence type="ECO:0000313" key="2">
    <source>
        <dbReference type="Proteomes" id="UP000546213"/>
    </source>
</evidence>
<comment type="caution">
    <text evidence="1">The sequence shown here is derived from an EMBL/GenBank/DDBJ whole genome shotgun (WGS) entry which is preliminary data.</text>
</comment>
<protein>
    <submittedName>
        <fullName evidence="1">Uncharacterized protein</fullName>
    </submittedName>
</protein>
<name>A0A8H5P6T0_9HYPO</name>
<keyword evidence="2" id="KW-1185">Reference proteome</keyword>
<dbReference type="AlphaFoldDB" id="A0A8H5P6T0"/>
<dbReference type="Proteomes" id="UP000546213">
    <property type="component" value="Unassembled WGS sequence"/>
</dbReference>